<keyword evidence="1" id="KW-0472">Membrane</keyword>
<dbReference type="PROSITE" id="PS51257">
    <property type="entry name" value="PROKAR_LIPOPROTEIN"/>
    <property type="match status" value="1"/>
</dbReference>
<keyword evidence="3" id="KW-1185">Reference proteome</keyword>
<evidence type="ECO:0000313" key="3">
    <source>
        <dbReference type="Proteomes" id="UP000070186"/>
    </source>
</evidence>
<feature type="transmembrane region" description="Helical" evidence="1">
    <location>
        <begin position="81"/>
        <end position="98"/>
    </location>
</feature>
<name>A0A133XIW1_9RHOO</name>
<proteinExistence type="predicted"/>
<keyword evidence="1" id="KW-1133">Transmembrane helix</keyword>
<evidence type="ECO:0000313" key="2">
    <source>
        <dbReference type="EMBL" id="KXB30883.1"/>
    </source>
</evidence>
<dbReference type="AlphaFoldDB" id="A0A133XIW1"/>
<dbReference type="RefSeq" id="WP_066882679.1">
    <property type="nucleotide sequence ID" value="NZ_LODL01000019.1"/>
</dbReference>
<reference evidence="2 3" key="1">
    <citation type="submission" date="2015-12" db="EMBL/GenBank/DDBJ databases">
        <title>Nitrous oxide reduction kinetics distinguish bacteria harboring typical versus atypical NosZ.</title>
        <authorList>
            <person name="Yoon S."/>
            <person name="Nissen S."/>
            <person name="Park D."/>
            <person name="Sanford R.A."/>
            <person name="Loeffler F.E."/>
        </authorList>
    </citation>
    <scope>NUCLEOTIDE SEQUENCE [LARGE SCALE GENOMIC DNA]</scope>
    <source>
        <strain evidence="2 3">ATCC BAA-841</strain>
    </source>
</reference>
<dbReference type="Proteomes" id="UP000070186">
    <property type="component" value="Unassembled WGS sequence"/>
</dbReference>
<comment type="caution">
    <text evidence="2">The sequence shown here is derived from an EMBL/GenBank/DDBJ whole genome shotgun (WGS) entry which is preliminary data.</text>
</comment>
<protein>
    <submittedName>
        <fullName evidence="2">Uncharacterized protein</fullName>
    </submittedName>
</protein>
<organism evidence="2 3">
    <name type="scientific">Dechloromonas denitrificans</name>
    <dbReference type="NCBI Taxonomy" id="281362"/>
    <lineage>
        <taxon>Bacteria</taxon>
        <taxon>Pseudomonadati</taxon>
        <taxon>Pseudomonadota</taxon>
        <taxon>Betaproteobacteria</taxon>
        <taxon>Rhodocyclales</taxon>
        <taxon>Azonexaceae</taxon>
        <taxon>Dechloromonas</taxon>
    </lineage>
</organism>
<accession>A0A133XIW1</accession>
<sequence>MSFAPFKPYAIAGAVLATACGGLVASGRINSDDLVLLLPSIFLLGGFCAFIHAIVVGIAAYRGKLSRKTGQPVPFSDSVNLLLFASILIGAMAVIGSHP</sequence>
<dbReference type="EMBL" id="LODL01000019">
    <property type="protein sequence ID" value="KXB30883.1"/>
    <property type="molecule type" value="Genomic_DNA"/>
</dbReference>
<gene>
    <name evidence="2" type="ORF">AT959_09195</name>
</gene>
<feature type="transmembrane region" description="Helical" evidence="1">
    <location>
        <begin position="36"/>
        <end position="61"/>
    </location>
</feature>
<evidence type="ECO:0000256" key="1">
    <source>
        <dbReference type="SAM" id="Phobius"/>
    </source>
</evidence>
<dbReference type="STRING" id="281362.AT959_09195"/>
<keyword evidence="1" id="KW-0812">Transmembrane</keyword>